<dbReference type="RefSeq" id="WP_024482514.1">
    <property type="nucleotide sequence ID" value="NZ_CANLMK010000005.1"/>
</dbReference>
<dbReference type="AlphaFoldDB" id="A0A1G7FB91"/>
<keyword evidence="2" id="KW-0812">Transmembrane</keyword>
<evidence type="ECO:0000313" key="5">
    <source>
        <dbReference type="EMBL" id="SDE73218.1"/>
    </source>
</evidence>
<organism evidence="5 6">
    <name type="scientific">Cellulophaga baltica</name>
    <dbReference type="NCBI Taxonomy" id="76594"/>
    <lineage>
        <taxon>Bacteria</taxon>
        <taxon>Pseudomonadati</taxon>
        <taxon>Bacteroidota</taxon>
        <taxon>Flavobacteriia</taxon>
        <taxon>Flavobacteriales</taxon>
        <taxon>Flavobacteriaceae</taxon>
        <taxon>Cellulophaga</taxon>
    </lineage>
</organism>
<dbReference type="GO" id="GO:0016020">
    <property type="term" value="C:membrane"/>
    <property type="evidence" value="ECO:0007669"/>
    <property type="project" value="UniProtKB-SubCell"/>
</dbReference>
<sequence length="118" mass="13078">MKYLKILYWIGTALLTAIMLFSIQMYLLNTAAIQGAFVALGYPAYLVYPLAFAKILGLIAILGNFNTSLKQWAYAGFFFNISLAFFAHIAANDGQYLFALLAFIGLIISYFAGKKARP</sequence>
<dbReference type="Proteomes" id="UP000182114">
    <property type="component" value="Unassembled WGS sequence"/>
</dbReference>
<keyword evidence="6" id="KW-1185">Reference proteome</keyword>
<dbReference type="InterPro" id="IPR032808">
    <property type="entry name" value="DoxX"/>
</dbReference>
<keyword evidence="4" id="KW-0472">Membrane</keyword>
<proteinExistence type="predicted"/>
<keyword evidence="3" id="KW-1133">Transmembrane helix</keyword>
<dbReference type="eggNOG" id="ENOG5031BQE">
    <property type="taxonomic scope" value="Bacteria"/>
</dbReference>
<comment type="subcellular location">
    <subcellularLocation>
        <location evidence="1">Membrane</location>
        <topology evidence="1">Multi-pass membrane protein</topology>
    </subcellularLocation>
</comment>
<name>A0A1G7FB91_9FLAO</name>
<dbReference type="GeneID" id="78059961"/>
<dbReference type="EMBL" id="FNBD01000003">
    <property type="protein sequence ID" value="SDE73218.1"/>
    <property type="molecule type" value="Genomic_DNA"/>
</dbReference>
<dbReference type="Pfam" id="PF13564">
    <property type="entry name" value="DoxX_2"/>
    <property type="match status" value="1"/>
</dbReference>
<gene>
    <name evidence="5" type="ORF">SAMN04487992_103157</name>
</gene>
<evidence type="ECO:0000256" key="3">
    <source>
        <dbReference type="ARBA" id="ARBA00022989"/>
    </source>
</evidence>
<evidence type="ECO:0000313" key="6">
    <source>
        <dbReference type="Proteomes" id="UP000182114"/>
    </source>
</evidence>
<evidence type="ECO:0000256" key="4">
    <source>
        <dbReference type="ARBA" id="ARBA00023136"/>
    </source>
</evidence>
<protein>
    <submittedName>
        <fullName evidence="5">DoxX-like family protein</fullName>
    </submittedName>
</protein>
<accession>A0A1G7FB91</accession>
<evidence type="ECO:0000256" key="2">
    <source>
        <dbReference type="ARBA" id="ARBA00022692"/>
    </source>
</evidence>
<evidence type="ECO:0000256" key="1">
    <source>
        <dbReference type="ARBA" id="ARBA00004141"/>
    </source>
</evidence>
<reference evidence="6" key="1">
    <citation type="submission" date="2016-10" db="EMBL/GenBank/DDBJ databases">
        <authorList>
            <person name="Varghese N."/>
            <person name="Submissions S."/>
        </authorList>
    </citation>
    <scope>NUCLEOTIDE SEQUENCE [LARGE SCALE GENOMIC DNA]</scope>
    <source>
        <strain evidence="6">DSM 24729</strain>
    </source>
</reference>